<keyword evidence="2" id="KW-0203">Cytokinin biosynthesis</keyword>
<organism evidence="3 4">
    <name type="scientific">Bacillus carboniphilus</name>
    <dbReference type="NCBI Taxonomy" id="86663"/>
    <lineage>
        <taxon>Bacteria</taxon>
        <taxon>Bacillati</taxon>
        <taxon>Bacillota</taxon>
        <taxon>Bacilli</taxon>
        <taxon>Bacillales</taxon>
        <taxon>Bacillaceae</taxon>
        <taxon>Bacillus</taxon>
    </lineage>
</organism>
<dbReference type="PANTHER" id="PTHR31223:SF70">
    <property type="entry name" value="LOG FAMILY PROTEIN YJL055W"/>
    <property type="match status" value="1"/>
</dbReference>
<sequence>MKSICIFAGSNKGNSPQYEKIARELGAYLASHHYKLIYGGSKIGLMGELANEMVSNGGEVIGIMPSGLLNGEVVHREITSLVEVNDMHERKAKMNELADGFIALPGGFGTFEELFEVLSWSKIGIHTKPIGLLNIDGYFDPFIDLIDNSISSGFASPIHLKLITTSESPQELITSMLAYEWPAMEKKWRE</sequence>
<dbReference type="InterPro" id="IPR005269">
    <property type="entry name" value="LOG"/>
</dbReference>
<proteinExistence type="inferred from homology"/>
<dbReference type="RefSeq" id="WP_226538826.1">
    <property type="nucleotide sequence ID" value="NZ_CP129013.1"/>
</dbReference>
<evidence type="ECO:0000313" key="3">
    <source>
        <dbReference type="EMBL" id="WLR43010.1"/>
    </source>
</evidence>
<dbReference type="NCBIfam" id="TIGR00730">
    <property type="entry name" value="Rossman fold protein, TIGR00730 family"/>
    <property type="match status" value="1"/>
</dbReference>
<dbReference type="InterPro" id="IPR031100">
    <property type="entry name" value="LOG_fam"/>
</dbReference>
<protein>
    <recommendedName>
        <fullName evidence="2">Cytokinin riboside 5'-monophosphate phosphoribohydrolase</fullName>
        <ecNumber evidence="2">3.2.2.n1</ecNumber>
    </recommendedName>
</protein>
<dbReference type="Proteomes" id="UP001197974">
    <property type="component" value="Chromosome"/>
</dbReference>
<evidence type="ECO:0000256" key="2">
    <source>
        <dbReference type="RuleBase" id="RU363015"/>
    </source>
</evidence>
<keyword evidence="4" id="KW-1185">Reference proteome</keyword>
<dbReference type="Pfam" id="PF03641">
    <property type="entry name" value="Lysine_decarbox"/>
    <property type="match status" value="1"/>
</dbReference>
<name>A0ABY9JZI9_9BACI</name>
<comment type="similarity">
    <text evidence="1 2">Belongs to the LOG family.</text>
</comment>
<keyword evidence="2" id="KW-0378">Hydrolase</keyword>
<evidence type="ECO:0000256" key="1">
    <source>
        <dbReference type="ARBA" id="ARBA00006763"/>
    </source>
</evidence>
<accession>A0ABY9JZI9</accession>
<dbReference type="PANTHER" id="PTHR31223">
    <property type="entry name" value="LOG FAMILY PROTEIN YJL055W"/>
    <property type="match status" value="1"/>
</dbReference>
<dbReference type="EC" id="3.2.2.n1" evidence="2"/>
<dbReference type="EMBL" id="CP129013">
    <property type="protein sequence ID" value="WLR43010.1"/>
    <property type="molecule type" value="Genomic_DNA"/>
</dbReference>
<evidence type="ECO:0000313" key="4">
    <source>
        <dbReference type="Proteomes" id="UP001197974"/>
    </source>
</evidence>
<reference evidence="3 4" key="1">
    <citation type="submission" date="2023-06" db="EMBL/GenBank/DDBJ databases">
        <title>Five Gram-positive bacteria isolated from mangrove sediments in Shenzhen, Guangdong, China.</title>
        <authorList>
            <person name="Yu S."/>
            <person name="Zheng W."/>
            <person name="Huang Y."/>
        </authorList>
    </citation>
    <scope>NUCLEOTIDE SEQUENCE [LARGE SCALE GENOMIC DNA]</scope>
    <source>
        <strain evidence="3 4">SaN35-3</strain>
    </source>
</reference>
<dbReference type="Gene3D" id="3.40.50.450">
    <property type="match status" value="1"/>
</dbReference>
<gene>
    <name evidence="3" type="ORF">LC087_01960</name>
</gene>
<dbReference type="SUPFAM" id="SSF102405">
    <property type="entry name" value="MCP/YpsA-like"/>
    <property type="match status" value="1"/>
</dbReference>